<protein>
    <recommendedName>
        <fullName evidence="1">DUF8149 domain-containing protein</fullName>
    </recommendedName>
</protein>
<feature type="domain" description="DUF8149" evidence="1">
    <location>
        <begin position="8"/>
        <end position="74"/>
    </location>
</feature>
<dbReference type="AlphaFoldDB" id="A0A2A5QVT7"/>
<dbReference type="Proteomes" id="UP000219689">
    <property type="component" value="Unassembled WGS sequence"/>
</dbReference>
<name>A0A2A5QVT7_9EURY</name>
<gene>
    <name evidence="2" type="ORF">CP557_10685</name>
</gene>
<dbReference type="InterPro" id="IPR058462">
    <property type="entry name" value="DUF8149"/>
</dbReference>
<evidence type="ECO:0000259" key="1">
    <source>
        <dbReference type="Pfam" id="PF26476"/>
    </source>
</evidence>
<dbReference type="OrthoDB" id="260707at2157"/>
<accession>A0A2A5QVT7</accession>
<comment type="caution">
    <text evidence="2">The sequence shown here is derived from an EMBL/GenBank/DDBJ whole genome shotgun (WGS) entry which is preliminary data.</text>
</comment>
<dbReference type="RefSeq" id="WP_097379893.1">
    <property type="nucleotide sequence ID" value="NZ_NXNI01000001.1"/>
</dbReference>
<keyword evidence="3" id="KW-1185">Reference proteome</keyword>
<proteinExistence type="predicted"/>
<evidence type="ECO:0000313" key="3">
    <source>
        <dbReference type="Proteomes" id="UP000219689"/>
    </source>
</evidence>
<evidence type="ECO:0000313" key="2">
    <source>
        <dbReference type="EMBL" id="PCR90947.1"/>
    </source>
</evidence>
<dbReference type="Pfam" id="PF26476">
    <property type="entry name" value="DUF8149"/>
    <property type="match status" value="1"/>
</dbReference>
<sequence length="75" mass="8089">MTNASEPDEETPRVPVVCPDCETTSRVALSDVADAIERHNDQLHDGDDVAEVDPDIADQIADLVATELGLLEETD</sequence>
<dbReference type="EMBL" id="NXNI01000001">
    <property type="protein sequence ID" value="PCR90947.1"/>
    <property type="molecule type" value="Genomic_DNA"/>
</dbReference>
<reference evidence="2 3" key="1">
    <citation type="submission" date="2017-09" db="EMBL/GenBank/DDBJ databases">
        <title>Genome sequences of Natrinema ejinorence JCM 13890T.</title>
        <authorList>
            <person name="Roh S.W."/>
            <person name="Kim Y.B."/>
            <person name="Kim J.Y."/>
        </authorList>
    </citation>
    <scope>NUCLEOTIDE SEQUENCE [LARGE SCALE GENOMIC DNA]</scope>
    <source>
        <strain evidence="2 3">JCM 13890</strain>
    </source>
</reference>
<organism evidence="2 3">
    <name type="scientific">Natrinema ejinorense</name>
    <dbReference type="NCBI Taxonomy" id="373386"/>
    <lineage>
        <taxon>Archaea</taxon>
        <taxon>Methanobacteriati</taxon>
        <taxon>Methanobacteriota</taxon>
        <taxon>Stenosarchaea group</taxon>
        <taxon>Halobacteria</taxon>
        <taxon>Halobacteriales</taxon>
        <taxon>Natrialbaceae</taxon>
        <taxon>Natrinema</taxon>
    </lineage>
</organism>